<dbReference type="Proteomes" id="UP000183469">
    <property type="component" value="Unassembled WGS sequence"/>
</dbReference>
<dbReference type="Gene3D" id="1.10.3620.10">
    <property type="entry name" value="YdcF like domain"/>
    <property type="match status" value="1"/>
</dbReference>
<dbReference type="OrthoDB" id="2216870at2"/>
<gene>
    <name evidence="1" type="ORF">SAMN05660648_00040</name>
</gene>
<evidence type="ECO:0000313" key="1">
    <source>
        <dbReference type="EMBL" id="SDZ72664.1"/>
    </source>
</evidence>
<sequence length="108" mass="12244">MAAGFAKELKHGKDTTIINYAPYRPYLTAKNGPLRFIRQYWGLWDIEHYITLLLGDISRLRDDTQGYGPNGKGFITHVDIPPEVEIAFHILNVSQLGTIRTANPAFRS</sequence>
<protein>
    <submittedName>
        <fullName evidence="1">Uncharacterized protein</fullName>
    </submittedName>
</protein>
<accession>A0A1H3VEK2</accession>
<dbReference type="EMBL" id="FNQG01000002">
    <property type="protein sequence ID" value="SDZ72664.1"/>
    <property type="molecule type" value="Genomic_DNA"/>
</dbReference>
<dbReference type="AlphaFoldDB" id="A0A1H3VEK2"/>
<dbReference type="RefSeq" id="WP_074670097.1">
    <property type="nucleotide sequence ID" value="NZ_FNQG01000002.1"/>
</dbReference>
<proteinExistence type="predicted"/>
<reference evidence="1 2" key="1">
    <citation type="submission" date="2016-10" db="EMBL/GenBank/DDBJ databases">
        <authorList>
            <person name="de Groot N.N."/>
        </authorList>
    </citation>
    <scope>NUCLEOTIDE SEQUENCE [LARGE SCALE GENOMIC DNA]</scope>
    <source>
        <strain evidence="1 2">DSM 2872</strain>
    </source>
</reference>
<evidence type="ECO:0000313" key="2">
    <source>
        <dbReference type="Proteomes" id="UP000183469"/>
    </source>
</evidence>
<organism evidence="1 2">
    <name type="scientific">Selenomonas ruminantium</name>
    <dbReference type="NCBI Taxonomy" id="971"/>
    <lineage>
        <taxon>Bacteria</taxon>
        <taxon>Bacillati</taxon>
        <taxon>Bacillota</taxon>
        <taxon>Negativicutes</taxon>
        <taxon>Selenomonadales</taxon>
        <taxon>Selenomonadaceae</taxon>
        <taxon>Selenomonas</taxon>
    </lineage>
</organism>
<name>A0A1H3VEK2_SELRU</name>